<protein>
    <submittedName>
        <fullName evidence="2">Uncharacterized protein</fullName>
    </submittedName>
</protein>
<keyword evidence="3" id="KW-1185">Reference proteome</keyword>
<dbReference type="KEGG" id="mcb:Mycch_5163"/>
<sequence>MLVRLDLRASSAEEVVGGAGGWLCDRVRQGWTVTVAVPTASQTRALSILGVALRHPSDEAPGGALSLVLSGSEPEPGTGGPGRHIQHRLSSAARAFKTHALAAADLGGPAAGEESFWLTGPMAGLVDETAAVDLSVSGQP</sequence>
<dbReference type="RefSeq" id="WP_014818314.1">
    <property type="nucleotide sequence ID" value="NC_018027.1"/>
</dbReference>
<dbReference type="HOGENOM" id="CLU_119023_0_0_11"/>
<dbReference type="PATRIC" id="fig|710421.3.peg.5147"/>
<evidence type="ECO:0000313" key="3">
    <source>
        <dbReference type="Proteomes" id="UP000006057"/>
    </source>
</evidence>
<feature type="region of interest" description="Disordered" evidence="1">
    <location>
        <begin position="63"/>
        <end position="85"/>
    </location>
</feature>
<reference evidence="2 3" key="1">
    <citation type="submission" date="2012-06" db="EMBL/GenBank/DDBJ databases">
        <title>Complete sequence of chromosome of Mycobacterium chubuense NBB4.</title>
        <authorList>
            <consortium name="US DOE Joint Genome Institute"/>
            <person name="Lucas S."/>
            <person name="Han J."/>
            <person name="Lapidus A."/>
            <person name="Cheng J.-F."/>
            <person name="Goodwin L."/>
            <person name="Pitluck S."/>
            <person name="Peters L."/>
            <person name="Mikhailova N."/>
            <person name="Teshima H."/>
            <person name="Detter J.C."/>
            <person name="Han C."/>
            <person name="Tapia R."/>
            <person name="Land M."/>
            <person name="Hauser L."/>
            <person name="Kyrpides N."/>
            <person name="Ivanova N."/>
            <person name="Pagani I."/>
            <person name="Mattes T."/>
            <person name="Holmes A."/>
            <person name="Rutledge P."/>
            <person name="Paulsen I."/>
            <person name="Coleman N."/>
            <person name="Woyke T."/>
        </authorList>
    </citation>
    <scope>NUCLEOTIDE SEQUENCE [LARGE SCALE GENOMIC DNA]</scope>
    <source>
        <strain evidence="2 3">NBB4</strain>
    </source>
</reference>
<gene>
    <name evidence="2" type="ordered locus">Mycch_5163</name>
</gene>
<dbReference type="STRING" id="710421.Mycch_5163"/>
<evidence type="ECO:0000313" key="2">
    <source>
        <dbReference type="EMBL" id="AFM19849.1"/>
    </source>
</evidence>
<dbReference type="OrthoDB" id="4628012at2"/>
<accession>I4BRE2</accession>
<dbReference type="Proteomes" id="UP000006057">
    <property type="component" value="Chromosome"/>
</dbReference>
<proteinExistence type="predicted"/>
<dbReference type="EMBL" id="CP003053">
    <property type="protein sequence ID" value="AFM19849.1"/>
    <property type="molecule type" value="Genomic_DNA"/>
</dbReference>
<name>I4BRE2_MYCCN</name>
<dbReference type="AlphaFoldDB" id="I4BRE2"/>
<evidence type="ECO:0000256" key="1">
    <source>
        <dbReference type="SAM" id="MobiDB-lite"/>
    </source>
</evidence>
<organism evidence="2 3">
    <name type="scientific">Mycolicibacterium chubuense (strain NBB4)</name>
    <name type="common">Mycobacterium chubuense</name>
    <dbReference type="NCBI Taxonomy" id="710421"/>
    <lineage>
        <taxon>Bacteria</taxon>
        <taxon>Bacillati</taxon>
        <taxon>Actinomycetota</taxon>
        <taxon>Actinomycetes</taxon>
        <taxon>Mycobacteriales</taxon>
        <taxon>Mycobacteriaceae</taxon>
        <taxon>Mycolicibacterium</taxon>
    </lineage>
</organism>